<evidence type="ECO:0000313" key="2">
    <source>
        <dbReference type="Proteomes" id="UP000016930"/>
    </source>
</evidence>
<dbReference type="AlphaFoldDB" id="M2R0G5"/>
<protein>
    <submittedName>
        <fullName evidence="1">Uncharacterized protein</fullName>
    </submittedName>
</protein>
<dbReference type="OrthoDB" id="3308881at2759"/>
<dbReference type="HOGENOM" id="CLU_1023074_0_0_1"/>
<gene>
    <name evidence="1" type="ORF">CERSUDRAFT_93515</name>
</gene>
<dbReference type="Proteomes" id="UP000016930">
    <property type="component" value="Unassembled WGS sequence"/>
</dbReference>
<proteinExistence type="predicted"/>
<dbReference type="EMBL" id="KB445795">
    <property type="protein sequence ID" value="EMD37990.1"/>
    <property type="molecule type" value="Genomic_DNA"/>
</dbReference>
<reference evidence="1 2" key="1">
    <citation type="journal article" date="2012" name="Proc. Natl. Acad. Sci. U.S.A.">
        <title>Comparative genomics of Ceriporiopsis subvermispora and Phanerochaete chrysosporium provide insight into selective ligninolysis.</title>
        <authorList>
            <person name="Fernandez-Fueyo E."/>
            <person name="Ruiz-Duenas F.J."/>
            <person name="Ferreira P."/>
            <person name="Floudas D."/>
            <person name="Hibbett D.S."/>
            <person name="Canessa P."/>
            <person name="Larrondo L.F."/>
            <person name="James T.Y."/>
            <person name="Seelenfreund D."/>
            <person name="Lobos S."/>
            <person name="Polanco R."/>
            <person name="Tello M."/>
            <person name="Honda Y."/>
            <person name="Watanabe T."/>
            <person name="Watanabe T."/>
            <person name="Ryu J.S."/>
            <person name="Kubicek C.P."/>
            <person name="Schmoll M."/>
            <person name="Gaskell J."/>
            <person name="Hammel K.E."/>
            <person name="St John F.J."/>
            <person name="Vanden Wymelenberg A."/>
            <person name="Sabat G."/>
            <person name="Splinter BonDurant S."/>
            <person name="Syed K."/>
            <person name="Yadav J.S."/>
            <person name="Doddapaneni H."/>
            <person name="Subramanian V."/>
            <person name="Lavin J.L."/>
            <person name="Oguiza J.A."/>
            <person name="Perez G."/>
            <person name="Pisabarro A.G."/>
            <person name="Ramirez L."/>
            <person name="Santoyo F."/>
            <person name="Master E."/>
            <person name="Coutinho P.M."/>
            <person name="Henrissat B."/>
            <person name="Lombard V."/>
            <person name="Magnuson J.K."/>
            <person name="Kuees U."/>
            <person name="Hori C."/>
            <person name="Igarashi K."/>
            <person name="Samejima M."/>
            <person name="Held B.W."/>
            <person name="Barry K.W."/>
            <person name="LaButti K.M."/>
            <person name="Lapidus A."/>
            <person name="Lindquist E.A."/>
            <person name="Lucas S.M."/>
            <person name="Riley R."/>
            <person name="Salamov A.A."/>
            <person name="Hoffmeister D."/>
            <person name="Schwenk D."/>
            <person name="Hadar Y."/>
            <person name="Yarden O."/>
            <person name="de Vries R.P."/>
            <person name="Wiebenga A."/>
            <person name="Stenlid J."/>
            <person name="Eastwood D."/>
            <person name="Grigoriev I.V."/>
            <person name="Berka R.M."/>
            <person name="Blanchette R.A."/>
            <person name="Kersten P."/>
            <person name="Martinez A.T."/>
            <person name="Vicuna R."/>
            <person name="Cullen D."/>
        </authorList>
    </citation>
    <scope>NUCLEOTIDE SEQUENCE [LARGE SCALE GENOMIC DNA]</scope>
    <source>
        <strain evidence="1 2">B</strain>
    </source>
</reference>
<sequence length="272" mass="31186">MSIFGNYMFTQKQQQQLLERVLEPSGMTIDGLAQRMVGYIRIHLLSASVLATDRPRMMQLKANLLDPEIEPEIVTMEIGEFSLQTSAVPLPEHRHPDESFEDHFWRTTYTVDSSRLLAQYMIDPPLRAMPDARRAYIRRLAQLKDLMIRKEFPGRFENARKVAEVALGKPPGRASVVVFRPLSPTAALRPITHERASSLVQDTKKASVLQLRLAVDYDGRCEEDDIDPRLWTVAAVNYHLLTYSVVFAESQTEMEVTQEELLRLFIDSEEII</sequence>
<evidence type="ECO:0000313" key="1">
    <source>
        <dbReference type="EMBL" id="EMD37990.1"/>
    </source>
</evidence>
<name>M2R0G5_CERS8</name>
<keyword evidence="2" id="KW-1185">Reference proteome</keyword>
<organism evidence="1 2">
    <name type="scientific">Ceriporiopsis subvermispora (strain B)</name>
    <name type="common">White-rot fungus</name>
    <name type="synonym">Gelatoporia subvermispora</name>
    <dbReference type="NCBI Taxonomy" id="914234"/>
    <lineage>
        <taxon>Eukaryota</taxon>
        <taxon>Fungi</taxon>
        <taxon>Dikarya</taxon>
        <taxon>Basidiomycota</taxon>
        <taxon>Agaricomycotina</taxon>
        <taxon>Agaricomycetes</taxon>
        <taxon>Polyporales</taxon>
        <taxon>Gelatoporiaceae</taxon>
        <taxon>Gelatoporia</taxon>
    </lineage>
</organism>
<accession>M2R0G5</accession>